<dbReference type="SUPFAM" id="SSF53098">
    <property type="entry name" value="Ribonuclease H-like"/>
    <property type="match status" value="1"/>
</dbReference>
<gene>
    <name evidence="27" type="ORF">MSPICULIGERA_LOCUS2484</name>
</gene>
<dbReference type="GO" id="GO:0006465">
    <property type="term" value="P:signal peptide processing"/>
    <property type="evidence" value="ECO:0007669"/>
    <property type="project" value="InterPro"/>
</dbReference>
<keyword evidence="12" id="KW-0256">Endoplasmic reticulum</keyword>
<keyword evidence="9 22" id="KW-0479">Metal-binding</keyword>
<evidence type="ECO:0000256" key="7">
    <source>
        <dbReference type="ARBA" id="ARBA00022692"/>
    </source>
</evidence>
<dbReference type="AlphaFoldDB" id="A0AA36C7F7"/>
<evidence type="ECO:0000256" key="4">
    <source>
        <dbReference type="ARBA" id="ARBA00007058"/>
    </source>
</evidence>
<comment type="catalytic activity">
    <reaction evidence="1 22 23">
        <text>Endonucleolytic cleavage to 5'-phosphomonoester.</text>
        <dbReference type="EC" id="3.1.26.4"/>
    </reaction>
</comment>
<name>A0AA36C7F7_9BILA</name>
<evidence type="ECO:0000256" key="18">
    <source>
        <dbReference type="ARBA" id="ARBA00035895"/>
    </source>
</evidence>
<dbReference type="Pfam" id="PF06703">
    <property type="entry name" value="SPC25"/>
    <property type="match status" value="1"/>
</dbReference>
<evidence type="ECO:0000256" key="19">
    <source>
        <dbReference type="ARBA" id="ARBA00036810"/>
    </source>
</evidence>
<feature type="transmembrane region" description="Helical" evidence="25">
    <location>
        <begin position="891"/>
        <end position="910"/>
    </location>
</feature>
<comment type="catalytic activity">
    <reaction evidence="18">
        <text>a 1,2-diacyl-sn-glycero-3-phospho-(1D-myo-inositol)(in) = a 1,2-diacyl-sn-glycero-3-phospho-(1D-myo-inositol)(out)</text>
        <dbReference type="Rhea" id="RHEA:38691"/>
        <dbReference type="ChEBI" id="CHEBI:57880"/>
    </reaction>
</comment>
<evidence type="ECO:0000256" key="2">
    <source>
        <dbReference type="ARBA" id="ARBA00001946"/>
    </source>
</evidence>
<comment type="function">
    <text evidence="17">Catalytic subunit of RNase HII, an endonuclease that specifically degrades the RNA of RNA:DNA hybrids. Participates in DNA replication, possibly by mediating the removal of lagging-strand Okazaki fragment RNA primers during DNA replication. Mediates the excision of single ribonucleotides from DNA:RNA duplexes.</text>
</comment>
<comment type="catalytic activity">
    <reaction evidence="15">
        <text>a 1,2-diacyl-sn-glycero-3-phosphoethanolamine(in) = a 1,2-diacyl-sn-glycero-3-phosphoethanolamine(out)</text>
        <dbReference type="Rhea" id="RHEA:38895"/>
        <dbReference type="ChEBI" id="CHEBI:64612"/>
    </reaction>
</comment>
<dbReference type="InterPro" id="IPR023160">
    <property type="entry name" value="RNase_HII_hlx-loop-hlx_cap_dom"/>
</dbReference>
<dbReference type="GO" id="GO:0005787">
    <property type="term" value="C:signal peptidase complex"/>
    <property type="evidence" value="ECO:0007669"/>
    <property type="project" value="InterPro"/>
</dbReference>
<feature type="compositionally biased region" description="Basic and acidic residues" evidence="24">
    <location>
        <begin position="813"/>
        <end position="824"/>
    </location>
</feature>
<dbReference type="NCBIfam" id="TIGR00729">
    <property type="entry name" value="ribonuclease HII"/>
    <property type="match status" value="1"/>
</dbReference>
<keyword evidence="7 25" id="KW-0812">Transmembrane</keyword>
<feature type="region of interest" description="Disordered" evidence="24">
    <location>
        <begin position="808"/>
        <end position="842"/>
    </location>
</feature>
<evidence type="ECO:0000256" key="17">
    <source>
        <dbReference type="ARBA" id="ARBA00024981"/>
    </source>
</evidence>
<feature type="transmembrane region" description="Helical" evidence="25">
    <location>
        <begin position="606"/>
        <end position="621"/>
    </location>
</feature>
<keyword evidence="10 22" id="KW-0255">Endonuclease</keyword>
<evidence type="ECO:0000313" key="28">
    <source>
        <dbReference type="Proteomes" id="UP001177023"/>
    </source>
</evidence>
<evidence type="ECO:0000256" key="14">
    <source>
        <dbReference type="ARBA" id="ARBA00023136"/>
    </source>
</evidence>
<feature type="transmembrane region" description="Helical" evidence="25">
    <location>
        <begin position="708"/>
        <end position="729"/>
    </location>
</feature>
<keyword evidence="28" id="KW-1185">Reference proteome</keyword>
<dbReference type="FunFam" id="3.30.420.10:FF:000016">
    <property type="entry name" value="Ribonuclease"/>
    <property type="match status" value="1"/>
</dbReference>
<dbReference type="Gene3D" id="1.10.10.460">
    <property type="entry name" value="Ribonuclease hii. Domain 2"/>
    <property type="match status" value="1"/>
</dbReference>
<dbReference type="EMBL" id="CATQJA010000725">
    <property type="protein sequence ID" value="CAJ0563572.1"/>
    <property type="molecule type" value="Genomic_DNA"/>
</dbReference>
<proteinExistence type="inferred from homology"/>
<evidence type="ECO:0000256" key="12">
    <source>
        <dbReference type="ARBA" id="ARBA00022824"/>
    </source>
</evidence>
<comment type="similarity">
    <text evidence="6">Belongs to the CLPTM1 family.</text>
</comment>
<dbReference type="InterPro" id="IPR004649">
    <property type="entry name" value="RNase_H2_suA"/>
</dbReference>
<keyword evidence="8 22" id="KW-0540">Nuclease</keyword>
<dbReference type="InterPro" id="IPR008429">
    <property type="entry name" value="CLPTM1"/>
</dbReference>
<dbReference type="PANTHER" id="PTHR21347:SF0">
    <property type="entry name" value="LIPID SCRAMBLASE CLPTM1L"/>
    <property type="match status" value="1"/>
</dbReference>
<feature type="non-terminal residue" evidence="27">
    <location>
        <position position="1"/>
    </location>
</feature>
<evidence type="ECO:0000256" key="15">
    <source>
        <dbReference type="ARBA" id="ARBA00024615"/>
    </source>
</evidence>
<comment type="catalytic activity">
    <reaction evidence="16">
        <text>a 1,2-diacyl-sn-glycero-3-phosphocholine(in) = a 1,2-diacyl-sn-glycero-3-phosphocholine(out)</text>
        <dbReference type="Rhea" id="RHEA:38571"/>
        <dbReference type="ChEBI" id="CHEBI:57643"/>
    </reaction>
</comment>
<feature type="domain" description="RNase H type-2" evidence="26">
    <location>
        <begin position="30"/>
        <end position="257"/>
    </location>
</feature>
<accession>A0AA36C7F7</accession>
<comment type="function">
    <text evidence="23">Endonuclease that specifically degrades the RNA of RNA-DNA hybrids.</text>
</comment>
<evidence type="ECO:0000256" key="5">
    <source>
        <dbReference type="ARBA" id="ARBA00007324"/>
    </source>
</evidence>
<sequence>MVVEVTAALSGLDCITEVSETWNAFGAGQPCVLGIDEAGRGPVLGPMVYGCAISPVDKDAELRSLGVDDSKALTEAKREEIFDDMIDNGETKQVVAWAIQCLSAQYISSSMLKRNKISLNEISHNSAIQLIRDALAANVNVVEIFVDTVGPKATYQAKLERIFPGISITVSEKADSKYPIVSAASIAAKVTRDRRLRAWEFRETGVNVPEAGFGSGYPGDPNTKKFLAGGVDPIFGFSSLIRFSWKTADLIVEKRCAKAAWDDEDAAQSSLKGFLSSKGALPTNRHQFFQDLTAAFLIYIGNSIYHFYQIFVPELCDLAQDTGNCLEPFSIKDNVVRLRVYTSLTSRPIPLGTLVYEEPALRIDEALEKKINISLPGPTLNNGTLFVHAILLPSDFEGVNVNAARWRVIQSGLITTYTEPIPKTFNLMGGNDEVSAATKAKKAIKPIAHLRSSIPLVGLTGSPIFKARAIPHEVYRLLETDEVDGRLVYYPLLYLNSLSFGSKNILEITPTQKEYEITVDYRPAGVGKLRLMVTATMSMMQLKSMGFNEKDLDDVRGLFVDTNLYLLGVTFLVSALHLLFDVLSFKNDISFWRQKKTMEGLSTKALLWRAFSYTVIFFYLMDQRTSLLVLVPSGISCLIEYWKCTKALKISLTFIGGLPRISFGAQTAKEAETDAFDAQAMKWLALLMLPLCVGGAIYSLAYVPHKSWYSWCIESMANGVYAFGFLFMLPQLFVNYKLKSVAHLPWRAFMYKAFNTFIDDLFAFVITMPTAHRVACFRDDIVFVIYLYQRWLYPIDYKRVNEFGDSGDAEAEEVPRPKTPETPKKTAQAIHPETPKSRHAKKMTTTEGDKVIKINKWDQVTVRNSLDDTVKEILNKRVGWQEYYSLFDGRLLISFIAVCFSGFAAAWHYVVPFEEVKPVLIICSTGYFMTVGILQLYQWYVERGCFYQAMENDGKFKRAWKWSSDMKSYDDKYTLSASYSQDNRSAQGNVTKSISAYITEDGEIVKPILKLEIEKLYKDLVRNE</sequence>
<evidence type="ECO:0000256" key="21">
    <source>
        <dbReference type="ARBA" id="ARBA00093208"/>
    </source>
</evidence>
<comment type="caution">
    <text evidence="27">The sequence shown here is derived from an EMBL/GenBank/DDBJ whole genome shotgun (WGS) entry which is preliminary data.</text>
</comment>
<evidence type="ECO:0000259" key="26">
    <source>
        <dbReference type="PROSITE" id="PS51975"/>
    </source>
</evidence>
<comment type="similarity">
    <text evidence="4">Belongs to the RNase HII family. Eukaryotic subfamily.</text>
</comment>
<evidence type="ECO:0000256" key="25">
    <source>
        <dbReference type="SAM" id="Phobius"/>
    </source>
</evidence>
<dbReference type="CDD" id="cd07181">
    <property type="entry name" value="RNase_HII_eukaryota_like"/>
    <property type="match status" value="1"/>
</dbReference>
<feature type="binding site" evidence="22">
    <location>
        <position position="36"/>
    </location>
    <ligand>
        <name>a divalent metal cation</name>
        <dbReference type="ChEBI" id="CHEBI:60240"/>
    </ligand>
</feature>
<evidence type="ECO:0000256" key="3">
    <source>
        <dbReference type="ARBA" id="ARBA00004477"/>
    </source>
</evidence>
<dbReference type="Pfam" id="PF01351">
    <property type="entry name" value="RNase_HII"/>
    <property type="match status" value="1"/>
</dbReference>
<keyword evidence="13 25" id="KW-1133">Transmembrane helix</keyword>
<evidence type="ECO:0000256" key="16">
    <source>
        <dbReference type="ARBA" id="ARBA00024631"/>
    </source>
</evidence>
<feature type="transmembrane region" description="Helical" evidence="25">
    <location>
        <begin position="564"/>
        <end position="585"/>
    </location>
</feature>
<evidence type="ECO:0000256" key="23">
    <source>
        <dbReference type="RuleBase" id="RU003515"/>
    </source>
</evidence>
<dbReference type="GO" id="GO:0003723">
    <property type="term" value="F:RNA binding"/>
    <property type="evidence" value="ECO:0007669"/>
    <property type="project" value="UniProtKB-UniRule"/>
</dbReference>
<dbReference type="FunFam" id="1.10.10.460:FF:000001">
    <property type="entry name" value="Ribonuclease"/>
    <property type="match status" value="1"/>
</dbReference>
<evidence type="ECO:0000256" key="9">
    <source>
        <dbReference type="ARBA" id="ARBA00022723"/>
    </source>
</evidence>
<dbReference type="InterPro" id="IPR024567">
    <property type="entry name" value="RNase_HII/HIII_dom"/>
</dbReference>
<comment type="cofactor">
    <cofactor evidence="22">
        <name>Mn(2+)</name>
        <dbReference type="ChEBI" id="CHEBI:29035"/>
    </cofactor>
    <cofactor evidence="22">
        <name>Mg(2+)</name>
        <dbReference type="ChEBI" id="CHEBI:18420"/>
    </cofactor>
    <text evidence="22">Manganese or magnesium. Binds 1 divalent metal ion per monomer in the absence of substrate. May bind a second metal ion after substrate binding.</text>
</comment>
<evidence type="ECO:0000256" key="6">
    <source>
        <dbReference type="ARBA" id="ARBA00009310"/>
    </source>
</evidence>
<dbReference type="InterPro" id="IPR036397">
    <property type="entry name" value="RNaseH_sf"/>
</dbReference>
<comment type="cofactor">
    <cofactor evidence="2">
        <name>Mg(2+)</name>
        <dbReference type="ChEBI" id="CHEBI:18420"/>
    </cofactor>
</comment>
<dbReference type="Gene3D" id="3.30.420.10">
    <property type="entry name" value="Ribonuclease H-like superfamily/Ribonuclease H"/>
    <property type="match status" value="1"/>
</dbReference>
<dbReference type="Proteomes" id="UP001177023">
    <property type="component" value="Unassembled WGS sequence"/>
</dbReference>
<comment type="subcellular location">
    <subcellularLocation>
        <location evidence="3">Endoplasmic reticulum membrane</location>
        <topology evidence="3">Multi-pass membrane protein</topology>
    </subcellularLocation>
</comment>
<evidence type="ECO:0000256" key="1">
    <source>
        <dbReference type="ARBA" id="ARBA00000077"/>
    </source>
</evidence>
<dbReference type="PROSITE" id="PS51975">
    <property type="entry name" value="RNASE_H_2"/>
    <property type="match status" value="1"/>
</dbReference>
<evidence type="ECO:0000313" key="27">
    <source>
        <dbReference type="EMBL" id="CAJ0563572.1"/>
    </source>
</evidence>
<dbReference type="PANTHER" id="PTHR21347">
    <property type="entry name" value="CLEFT LIP AND PALATE ASSOCIATED TRANSMEMBRANE PROTEIN-RELATED"/>
    <property type="match status" value="1"/>
</dbReference>
<evidence type="ECO:0000256" key="13">
    <source>
        <dbReference type="ARBA" id="ARBA00022989"/>
    </source>
</evidence>
<protein>
    <recommendedName>
        <fullName evidence="23">Ribonuclease</fullName>
        <ecNumber evidence="23">3.1.26.4</ecNumber>
    </recommendedName>
</protein>
<dbReference type="GO" id="GO:0004523">
    <property type="term" value="F:RNA-DNA hybrid ribonuclease activity"/>
    <property type="evidence" value="ECO:0007669"/>
    <property type="project" value="UniProtKB-UniRule"/>
</dbReference>
<feature type="binding site" evidence="22">
    <location>
        <position position="147"/>
    </location>
    <ligand>
        <name>a divalent metal cation</name>
        <dbReference type="ChEBI" id="CHEBI:60240"/>
    </ligand>
</feature>
<dbReference type="Pfam" id="PF05602">
    <property type="entry name" value="CLPTM1"/>
    <property type="match status" value="1"/>
</dbReference>
<evidence type="ECO:0000256" key="8">
    <source>
        <dbReference type="ARBA" id="ARBA00022722"/>
    </source>
</evidence>
<dbReference type="GO" id="GO:0032299">
    <property type="term" value="C:ribonuclease H2 complex"/>
    <property type="evidence" value="ECO:0007669"/>
    <property type="project" value="UniProtKB-ARBA"/>
</dbReference>
<dbReference type="GO" id="GO:0006401">
    <property type="term" value="P:RNA catabolic process"/>
    <property type="evidence" value="ECO:0007669"/>
    <property type="project" value="UniProtKB-UniRule"/>
</dbReference>
<evidence type="ECO:0000256" key="24">
    <source>
        <dbReference type="SAM" id="MobiDB-lite"/>
    </source>
</evidence>
<evidence type="ECO:0000256" key="20">
    <source>
        <dbReference type="ARBA" id="ARBA00045827"/>
    </source>
</evidence>
<comment type="function">
    <text evidence="20">Scramblase that mediates the translocation of glucosaminylphosphatidylinositol (alpha-D-GlcN-(1-6)-(1,2-diacyl-sn-glycero-3-phospho)-1D-myo-inositol, GlcN-PI) across the endoplasmic reticulum (ER) membrane, from the cytosolic leaflet to the luminal leaflet of the ER membrane, where it participates in the biosynthesis of glycosylphosphatidylinositol (GPI). GPI is a lipid glycoconjugate involved in post-translational modification of proteins. Can also translocate 1,2-diacyl-sn-glycero-3-phospho-(1D-myo-inositol) (phosphatidylinositol or PI), as well as several other phospholipids (1,2-diacyl-sn-glycero-3-phosphocholine, 1,2-diacyl-sn-glycero-3-phosphoethanolamine), and N-acetylglucosaminylphosphatidylinositol (GlcNAc-PI) in vitro.</text>
</comment>
<feature type="transmembrane region" description="Helical" evidence="25">
    <location>
        <begin position="916"/>
        <end position="937"/>
    </location>
</feature>
<comment type="catalytic activity">
    <reaction evidence="19">
        <text>6-(alpha-D-glucosaminyl)-(1-octadecanoyl,2-(9Z)-octadecenoyl-sn-glycero-3-phospho)-1D-myo-inositol(in) = 6-(alpha-D-glucosaminyl)-(1-octadecanoyl,2-(9Z)-octadecenoyl-sn-glycero-3-phospho)-1D-myo-inositol(out)</text>
        <dbReference type="Rhea" id="RHEA:71495"/>
        <dbReference type="ChEBI" id="CHEBI:190691"/>
    </reaction>
</comment>
<comment type="catalytic activity">
    <reaction evidence="21">
        <text>a 6-(alpha-D-glucosaminyl)-1-(1,2-diacyl-sn-glycero-3-phospho)-1D-myo-inositol(in) = a 6-(alpha-D-glucosaminyl)-1-(1,2-diacyl-sn-glycero-3-phospho)-1D-myo-inositol(out)</text>
        <dbReference type="Rhea" id="RHEA:71491"/>
        <dbReference type="ChEBI" id="CHEBI:57997"/>
    </reaction>
</comment>
<feature type="transmembrane region" description="Helical" evidence="25">
    <location>
        <begin position="683"/>
        <end position="702"/>
    </location>
</feature>
<dbReference type="InterPro" id="IPR012337">
    <property type="entry name" value="RNaseH-like_sf"/>
</dbReference>
<evidence type="ECO:0000256" key="11">
    <source>
        <dbReference type="ARBA" id="ARBA00022801"/>
    </source>
</evidence>
<comment type="similarity">
    <text evidence="5">Belongs to the SPCS2 family.</text>
</comment>
<evidence type="ECO:0000256" key="10">
    <source>
        <dbReference type="ARBA" id="ARBA00022759"/>
    </source>
</evidence>
<organism evidence="27 28">
    <name type="scientific">Mesorhabditis spiculigera</name>
    <dbReference type="NCBI Taxonomy" id="96644"/>
    <lineage>
        <taxon>Eukaryota</taxon>
        <taxon>Metazoa</taxon>
        <taxon>Ecdysozoa</taxon>
        <taxon>Nematoda</taxon>
        <taxon>Chromadorea</taxon>
        <taxon>Rhabditida</taxon>
        <taxon>Rhabditina</taxon>
        <taxon>Rhabditomorpha</taxon>
        <taxon>Rhabditoidea</taxon>
        <taxon>Rhabditidae</taxon>
        <taxon>Mesorhabditinae</taxon>
        <taxon>Mesorhabditis</taxon>
    </lineage>
</organism>
<dbReference type="GO" id="GO:0006298">
    <property type="term" value="P:mismatch repair"/>
    <property type="evidence" value="ECO:0007669"/>
    <property type="project" value="UniProtKB-ARBA"/>
</dbReference>
<feature type="binding site" evidence="22">
    <location>
        <position position="37"/>
    </location>
    <ligand>
        <name>a divalent metal cation</name>
        <dbReference type="ChEBI" id="CHEBI:60240"/>
    </ligand>
</feature>
<dbReference type="GO" id="GO:0046872">
    <property type="term" value="F:metal ion binding"/>
    <property type="evidence" value="ECO:0007669"/>
    <property type="project" value="UniProtKB-KW"/>
</dbReference>
<dbReference type="EC" id="3.1.26.4" evidence="23"/>
<dbReference type="InterPro" id="IPR009582">
    <property type="entry name" value="Spc2/SPCS2"/>
</dbReference>
<evidence type="ECO:0000256" key="22">
    <source>
        <dbReference type="PROSITE-ProRule" id="PRU01319"/>
    </source>
</evidence>
<keyword evidence="14 25" id="KW-0472">Membrane</keyword>
<reference evidence="27" key="1">
    <citation type="submission" date="2023-06" db="EMBL/GenBank/DDBJ databases">
        <authorList>
            <person name="Delattre M."/>
        </authorList>
    </citation>
    <scope>NUCLEOTIDE SEQUENCE</scope>
    <source>
        <strain evidence="27">AF72</strain>
    </source>
</reference>
<keyword evidence="11 22" id="KW-0378">Hydrolase</keyword>